<dbReference type="EnsemblPlants" id="OB01G19830.1">
    <property type="protein sequence ID" value="OB01G19830.1"/>
    <property type="gene ID" value="OB01G19830"/>
</dbReference>
<keyword evidence="3" id="KW-1185">Reference proteome</keyword>
<evidence type="ECO:0000256" key="1">
    <source>
        <dbReference type="SAM" id="Phobius"/>
    </source>
</evidence>
<proteinExistence type="predicted"/>
<dbReference type="eggNOG" id="ENOG502QRFH">
    <property type="taxonomic scope" value="Eukaryota"/>
</dbReference>
<sequence length="159" mass="16402">MQAAMPAVTHDDLSLRKAQERRAARSSGRAAVSLVALSVLCGIVGFILCLAAEGSRSETSHYLMTVGGGTEAAGQVDVCFYNSSGRAPLAFAIGAFLLLAVAAPDSSAAGLAVADGHPRGPADPARLTWQTCCLFFVTWDSGSISSTGTLVIRLVVDLF</sequence>
<dbReference type="Gramene" id="OB01G19830.1">
    <property type="protein sequence ID" value="OB01G19830.1"/>
    <property type="gene ID" value="OB01G19830"/>
</dbReference>
<accession>J3KYC7</accession>
<protein>
    <submittedName>
        <fullName evidence="2">Uncharacterized protein</fullName>
    </submittedName>
</protein>
<name>J3KYC7_ORYBR</name>
<organism evidence="2">
    <name type="scientific">Oryza brachyantha</name>
    <name type="common">malo sina</name>
    <dbReference type="NCBI Taxonomy" id="4533"/>
    <lineage>
        <taxon>Eukaryota</taxon>
        <taxon>Viridiplantae</taxon>
        <taxon>Streptophyta</taxon>
        <taxon>Embryophyta</taxon>
        <taxon>Tracheophyta</taxon>
        <taxon>Spermatophyta</taxon>
        <taxon>Magnoliopsida</taxon>
        <taxon>Liliopsida</taxon>
        <taxon>Poales</taxon>
        <taxon>Poaceae</taxon>
        <taxon>BOP clade</taxon>
        <taxon>Oryzoideae</taxon>
        <taxon>Oryzeae</taxon>
        <taxon>Oryzinae</taxon>
        <taxon>Oryza</taxon>
    </lineage>
</organism>
<keyword evidence="1" id="KW-0812">Transmembrane</keyword>
<dbReference type="AlphaFoldDB" id="J3KYC7"/>
<dbReference type="HOGENOM" id="CLU_1663445_0_0_1"/>
<evidence type="ECO:0000313" key="3">
    <source>
        <dbReference type="Proteomes" id="UP000006038"/>
    </source>
</evidence>
<dbReference type="Proteomes" id="UP000006038">
    <property type="component" value="Chromosome 1"/>
</dbReference>
<evidence type="ECO:0000313" key="2">
    <source>
        <dbReference type="EnsemblPlants" id="OB01G19830.1"/>
    </source>
</evidence>
<reference evidence="2" key="2">
    <citation type="submission" date="2013-04" db="UniProtKB">
        <authorList>
            <consortium name="EnsemblPlants"/>
        </authorList>
    </citation>
    <scope>IDENTIFICATION</scope>
</reference>
<dbReference type="STRING" id="4533.J3KYC7"/>
<reference evidence="2" key="1">
    <citation type="journal article" date="2013" name="Nat. Commun.">
        <title>Whole-genome sequencing of Oryza brachyantha reveals mechanisms underlying Oryza genome evolution.</title>
        <authorList>
            <person name="Chen J."/>
            <person name="Huang Q."/>
            <person name="Gao D."/>
            <person name="Wang J."/>
            <person name="Lang Y."/>
            <person name="Liu T."/>
            <person name="Li B."/>
            <person name="Bai Z."/>
            <person name="Luis Goicoechea J."/>
            <person name="Liang C."/>
            <person name="Chen C."/>
            <person name="Zhang W."/>
            <person name="Sun S."/>
            <person name="Liao Y."/>
            <person name="Zhang X."/>
            <person name="Yang L."/>
            <person name="Song C."/>
            <person name="Wang M."/>
            <person name="Shi J."/>
            <person name="Liu G."/>
            <person name="Liu J."/>
            <person name="Zhou H."/>
            <person name="Zhou W."/>
            <person name="Yu Q."/>
            <person name="An N."/>
            <person name="Chen Y."/>
            <person name="Cai Q."/>
            <person name="Wang B."/>
            <person name="Liu B."/>
            <person name="Min J."/>
            <person name="Huang Y."/>
            <person name="Wu H."/>
            <person name="Li Z."/>
            <person name="Zhang Y."/>
            <person name="Yin Y."/>
            <person name="Song W."/>
            <person name="Jiang J."/>
            <person name="Jackson S.A."/>
            <person name="Wing R.A."/>
            <person name="Wang J."/>
            <person name="Chen M."/>
        </authorList>
    </citation>
    <scope>NUCLEOTIDE SEQUENCE [LARGE SCALE GENOMIC DNA]</scope>
    <source>
        <strain evidence="2">cv. IRGC 101232</strain>
    </source>
</reference>
<keyword evidence="1" id="KW-1133">Transmembrane helix</keyword>
<feature type="transmembrane region" description="Helical" evidence="1">
    <location>
        <begin position="30"/>
        <end position="52"/>
    </location>
</feature>
<keyword evidence="1" id="KW-0472">Membrane</keyword>